<sequence>MEKSTFRYKLYNPTGRQKPFSKCSYGIYCKAAQRLKGEHEQNEQEKNEQEEKEYEENEQEENEPEYSECVVMDCGKDICHVQSQIELSSKMGNEYALEVIHMDNTKTSEVKVIYPYFENTLPKWLKELDLPKKTDEYDKWMQDEVFPKIRKLWQMLLEMKDKKITINKPYCIPLINGVPKLLYIHEEDDDGSYKLPKYIEEAQNFWKSNQNSGLLQHYPVLGIHPVLYNSDEKSRFLQLFYDITFESKLSRWLDEEMDWNDFESRMMFAKNKVVYGETLHHCHNPIFTERLNAKIRSQWTVFVKLET</sequence>
<dbReference type="Proteomes" id="UP001054252">
    <property type="component" value="Unassembled WGS sequence"/>
</dbReference>
<proteinExistence type="predicted"/>
<organism evidence="2 3">
    <name type="scientific">Rubroshorea leprosula</name>
    <dbReference type="NCBI Taxonomy" id="152421"/>
    <lineage>
        <taxon>Eukaryota</taxon>
        <taxon>Viridiplantae</taxon>
        <taxon>Streptophyta</taxon>
        <taxon>Embryophyta</taxon>
        <taxon>Tracheophyta</taxon>
        <taxon>Spermatophyta</taxon>
        <taxon>Magnoliopsida</taxon>
        <taxon>eudicotyledons</taxon>
        <taxon>Gunneridae</taxon>
        <taxon>Pentapetalae</taxon>
        <taxon>rosids</taxon>
        <taxon>malvids</taxon>
        <taxon>Malvales</taxon>
        <taxon>Dipterocarpaceae</taxon>
        <taxon>Rubroshorea</taxon>
    </lineage>
</organism>
<name>A0AAV5L6I5_9ROSI</name>
<evidence type="ECO:0000313" key="2">
    <source>
        <dbReference type="EMBL" id="GKV32765.1"/>
    </source>
</evidence>
<comment type="caution">
    <text evidence="2">The sequence shown here is derived from an EMBL/GenBank/DDBJ whole genome shotgun (WGS) entry which is preliminary data.</text>
</comment>
<dbReference type="AlphaFoldDB" id="A0AAV5L6I5"/>
<evidence type="ECO:0000256" key="1">
    <source>
        <dbReference type="SAM" id="MobiDB-lite"/>
    </source>
</evidence>
<feature type="region of interest" description="Disordered" evidence="1">
    <location>
        <begin position="35"/>
        <end position="65"/>
    </location>
</feature>
<reference evidence="2 3" key="1">
    <citation type="journal article" date="2021" name="Commun. Biol.">
        <title>The genome of Shorea leprosula (Dipterocarpaceae) highlights the ecological relevance of drought in aseasonal tropical rainforests.</title>
        <authorList>
            <person name="Ng K.K.S."/>
            <person name="Kobayashi M.J."/>
            <person name="Fawcett J.A."/>
            <person name="Hatakeyama M."/>
            <person name="Paape T."/>
            <person name="Ng C.H."/>
            <person name="Ang C.C."/>
            <person name="Tnah L.H."/>
            <person name="Lee C.T."/>
            <person name="Nishiyama T."/>
            <person name="Sese J."/>
            <person name="O'Brien M.J."/>
            <person name="Copetti D."/>
            <person name="Mohd Noor M.I."/>
            <person name="Ong R.C."/>
            <person name="Putra M."/>
            <person name="Sireger I.Z."/>
            <person name="Indrioko S."/>
            <person name="Kosugi Y."/>
            <person name="Izuno A."/>
            <person name="Isagi Y."/>
            <person name="Lee S.L."/>
            <person name="Shimizu K.K."/>
        </authorList>
    </citation>
    <scope>NUCLEOTIDE SEQUENCE [LARGE SCALE GENOMIC DNA]</scope>
    <source>
        <strain evidence="2">214</strain>
    </source>
</reference>
<accession>A0AAV5L6I5</accession>
<feature type="compositionally biased region" description="Acidic residues" evidence="1">
    <location>
        <begin position="50"/>
        <end position="65"/>
    </location>
</feature>
<feature type="compositionally biased region" description="Basic and acidic residues" evidence="1">
    <location>
        <begin position="35"/>
        <end position="49"/>
    </location>
</feature>
<evidence type="ECO:0000313" key="3">
    <source>
        <dbReference type="Proteomes" id="UP001054252"/>
    </source>
</evidence>
<protein>
    <submittedName>
        <fullName evidence="2">Uncharacterized protein</fullName>
    </submittedName>
</protein>
<dbReference type="EMBL" id="BPVZ01000097">
    <property type="protein sequence ID" value="GKV32765.1"/>
    <property type="molecule type" value="Genomic_DNA"/>
</dbReference>
<keyword evidence="3" id="KW-1185">Reference proteome</keyword>
<gene>
    <name evidence="2" type="ORF">SLEP1_g41346</name>
</gene>